<dbReference type="EMBL" id="CP000750">
    <property type="protein sequence ID" value="ABS03780.1"/>
    <property type="molecule type" value="Genomic_DNA"/>
</dbReference>
<dbReference type="Gene3D" id="2.60.120.10">
    <property type="entry name" value="Jelly Rolls"/>
    <property type="match status" value="1"/>
</dbReference>
<accession>A6WAE1</accession>
<dbReference type="Proteomes" id="UP000001116">
    <property type="component" value="Chromosome"/>
</dbReference>
<keyword evidence="3 7" id="KW-0418">Kinase</keyword>
<dbReference type="HOGENOM" id="CLU_000445_114_81_11"/>
<dbReference type="PANTHER" id="PTHR43065">
    <property type="entry name" value="SENSOR HISTIDINE KINASE"/>
    <property type="match status" value="1"/>
</dbReference>
<dbReference type="eggNOG" id="COG4191">
    <property type="taxonomic scope" value="Bacteria"/>
</dbReference>
<dbReference type="PROSITE" id="PS50109">
    <property type="entry name" value="HIS_KIN"/>
    <property type="match status" value="1"/>
</dbReference>
<dbReference type="InterPro" id="IPR003594">
    <property type="entry name" value="HATPase_dom"/>
</dbReference>
<keyword evidence="4" id="KW-0902">Two-component regulatory system</keyword>
<evidence type="ECO:0000256" key="2">
    <source>
        <dbReference type="ARBA" id="ARBA00012438"/>
    </source>
</evidence>
<dbReference type="PRINTS" id="PR00344">
    <property type="entry name" value="BCTRLSENSOR"/>
</dbReference>
<evidence type="ECO:0000259" key="6">
    <source>
        <dbReference type="PROSITE" id="PS50109"/>
    </source>
</evidence>
<comment type="catalytic activity">
    <reaction evidence="1">
        <text>ATP + protein L-histidine = ADP + protein N-phospho-L-histidine.</text>
        <dbReference type="EC" id="2.7.13.3"/>
    </reaction>
</comment>
<protein>
    <recommendedName>
        <fullName evidence="2">histidine kinase</fullName>
        <ecNumber evidence="2">2.7.13.3</ecNumber>
    </recommendedName>
</protein>
<organism evidence="7 8">
    <name type="scientific">Kineococcus radiotolerans (strain ATCC BAA-149 / DSM 14245 / SRS30216)</name>
    <dbReference type="NCBI Taxonomy" id="266940"/>
    <lineage>
        <taxon>Bacteria</taxon>
        <taxon>Bacillati</taxon>
        <taxon>Actinomycetota</taxon>
        <taxon>Actinomycetes</taxon>
        <taxon>Kineosporiales</taxon>
        <taxon>Kineosporiaceae</taxon>
        <taxon>Kineococcus</taxon>
    </lineage>
</organism>
<dbReference type="SMART" id="SM00387">
    <property type="entry name" value="HATPase_c"/>
    <property type="match status" value="1"/>
</dbReference>
<dbReference type="EC" id="2.7.13.3" evidence="2"/>
<feature type="region of interest" description="Disordered" evidence="5">
    <location>
        <begin position="254"/>
        <end position="276"/>
    </location>
</feature>
<evidence type="ECO:0000313" key="8">
    <source>
        <dbReference type="Proteomes" id="UP000001116"/>
    </source>
</evidence>
<dbReference type="PANTHER" id="PTHR43065:SF48">
    <property type="entry name" value="HISTIDINE KINASE"/>
    <property type="match status" value="1"/>
</dbReference>
<dbReference type="Gene3D" id="1.10.287.130">
    <property type="match status" value="1"/>
</dbReference>
<name>A6WAE1_KINRD</name>
<reference evidence="8" key="1">
    <citation type="journal article" date="2008" name="PLoS ONE">
        <title>Survival in nuclear waste, extreme resistance, and potential applications gleaned from the genome sequence of Kineococcus radiotolerans SRS30216.</title>
        <authorList>
            <person name="Bagwell C.E."/>
            <person name="Bhat S."/>
            <person name="Hawkins G.M."/>
            <person name="Smith B.W."/>
            <person name="Biswas T."/>
            <person name="Hoover T.R."/>
            <person name="Saunders E."/>
            <person name="Han C.S."/>
            <person name="Tsodikov O.V."/>
            <person name="Shimkets L.J."/>
        </authorList>
    </citation>
    <scope>NUCLEOTIDE SEQUENCE [LARGE SCALE GENOMIC DNA]</scope>
    <source>
        <strain evidence="8">ATCC BAA-149 / DSM 14245 / SRS30216</strain>
    </source>
</reference>
<dbReference type="GO" id="GO:0004673">
    <property type="term" value="F:protein histidine kinase activity"/>
    <property type="evidence" value="ECO:0007669"/>
    <property type="project" value="UniProtKB-EC"/>
</dbReference>
<dbReference type="CDD" id="cd00038">
    <property type="entry name" value="CAP_ED"/>
    <property type="match status" value="1"/>
</dbReference>
<dbReference type="Pfam" id="PF02518">
    <property type="entry name" value="HATPase_c"/>
    <property type="match status" value="1"/>
</dbReference>
<dbReference type="InterPro" id="IPR036890">
    <property type="entry name" value="HATPase_C_sf"/>
</dbReference>
<keyword evidence="3 7" id="KW-0808">Transferase</keyword>
<proteinExistence type="predicted"/>
<evidence type="ECO:0000256" key="5">
    <source>
        <dbReference type="SAM" id="MobiDB-lite"/>
    </source>
</evidence>
<dbReference type="GO" id="GO:0000160">
    <property type="term" value="P:phosphorelay signal transduction system"/>
    <property type="evidence" value="ECO:0007669"/>
    <property type="project" value="UniProtKB-KW"/>
</dbReference>
<dbReference type="InterPro" id="IPR004358">
    <property type="entry name" value="Sig_transdc_His_kin-like_C"/>
</dbReference>
<evidence type="ECO:0000256" key="3">
    <source>
        <dbReference type="ARBA" id="ARBA00022777"/>
    </source>
</evidence>
<feature type="domain" description="Histidine kinase" evidence="6">
    <location>
        <begin position="355"/>
        <end position="529"/>
    </location>
</feature>
<dbReference type="InterPro" id="IPR000595">
    <property type="entry name" value="cNMP-bd_dom"/>
</dbReference>
<dbReference type="SUPFAM" id="SSF55874">
    <property type="entry name" value="ATPase domain of HSP90 chaperone/DNA topoisomerase II/histidine kinase"/>
    <property type="match status" value="1"/>
</dbReference>
<sequence length="542" mass="57559">MHASHDSPRRLSPEELRTLFLFEHLSDSQLQRIAAAGRVLDAEPGWLYRQEEEPRWLFILLEGALALHHRTGDEDLELGRTRQRGVYAGAWEAYMGEQAPTGYNTSLRVLEPSRFFTMPAAEFGAAVREWFPMAVHLLAGLRIGLTETQRLTSARERLIALGSLTAGLTHELGNPAAALSRSVAQLREEVAALHHDLVRILPGGAQLAQARDDLAGRQGPAGNVLARADAEDALLEVLEDLGVGEIAALEEGSTVSGSSSRGLRDGNEAASEDADDAQQALLEELATTLAEHGARPEEIAALAGARAAGSAAEPGLEDGPGDGTAARGAAQAVVWLARTLAVDGLVAEAAAASARISALLASAGSYAQLDRAPTRWVDVRELIDASIDMLGAGAGRAPQGVSIVREYAEVPQVLAHAGELTQVWTNLLDNALDALAETPEREGRVIVRVGPDTLEGGVVVEVIDNGPGIDPEVLPRIFEPFVTTKGVGQGTGLGLDIAWRVVVQRHRGRLAVTSEPGRTVFRVWLPTDLGAVDPGEAQRHEP</sequence>
<dbReference type="AlphaFoldDB" id="A6WAE1"/>
<dbReference type="InterPro" id="IPR014710">
    <property type="entry name" value="RmlC-like_jellyroll"/>
</dbReference>
<dbReference type="InterPro" id="IPR018490">
    <property type="entry name" value="cNMP-bd_dom_sf"/>
</dbReference>
<evidence type="ECO:0000313" key="7">
    <source>
        <dbReference type="EMBL" id="ABS03780.1"/>
    </source>
</evidence>
<gene>
    <name evidence="7" type="ordered locus">Krad_2299</name>
</gene>
<dbReference type="SUPFAM" id="SSF51206">
    <property type="entry name" value="cAMP-binding domain-like"/>
    <property type="match status" value="1"/>
</dbReference>
<evidence type="ECO:0000256" key="1">
    <source>
        <dbReference type="ARBA" id="ARBA00000085"/>
    </source>
</evidence>
<dbReference type="KEGG" id="kra:Krad_2299"/>
<dbReference type="Gene3D" id="3.30.565.10">
    <property type="entry name" value="Histidine kinase-like ATPase, C-terminal domain"/>
    <property type="match status" value="1"/>
</dbReference>
<dbReference type="STRING" id="266940.Krad_2299"/>
<keyword evidence="8" id="KW-1185">Reference proteome</keyword>
<dbReference type="InterPro" id="IPR005467">
    <property type="entry name" value="His_kinase_dom"/>
</dbReference>
<evidence type="ECO:0000256" key="4">
    <source>
        <dbReference type="ARBA" id="ARBA00023012"/>
    </source>
</evidence>